<dbReference type="HOGENOM" id="CLU_1515458_0_0_3"/>
<organism evidence="1 2">
    <name type="scientific">Rippkaea orientalis (strain PCC 8801 / RF-1)</name>
    <name type="common">Cyanothece sp. (strain PCC 8801)</name>
    <dbReference type="NCBI Taxonomy" id="41431"/>
    <lineage>
        <taxon>Bacteria</taxon>
        <taxon>Bacillati</taxon>
        <taxon>Cyanobacteriota</taxon>
        <taxon>Cyanophyceae</taxon>
        <taxon>Oscillatoriophycideae</taxon>
        <taxon>Chroococcales</taxon>
        <taxon>Aphanothecaceae</taxon>
        <taxon>Rippkaea</taxon>
        <taxon>Rippkaea orientalis</taxon>
    </lineage>
</organism>
<reference evidence="2" key="1">
    <citation type="journal article" date="2011" name="MBio">
        <title>Novel metabolic attributes of the genus Cyanothece, comprising a group of unicellular nitrogen-fixing Cyanobacteria.</title>
        <authorList>
            <person name="Bandyopadhyay A."/>
            <person name="Elvitigala T."/>
            <person name="Welsh E."/>
            <person name="Stockel J."/>
            <person name="Liberton M."/>
            <person name="Min H."/>
            <person name="Sherman L.A."/>
            <person name="Pakrasi H.B."/>
        </authorList>
    </citation>
    <scope>NUCLEOTIDE SEQUENCE [LARGE SCALE GENOMIC DNA]</scope>
    <source>
        <strain evidence="2">PCC 8801</strain>
    </source>
</reference>
<proteinExistence type="predicted"/>
<dbReference type="AlphaFoldDB" id="B7JU90"/>
<dbReference type="Proteomes" id="UP000008204">
    <property type="component" value="Chromosome"/>
</dbReference>
<evidence type="ECO:0000313" key="1">
    <source>
        <dbReference type="EMBL" id="ACK64470.1"/>
    </source>
</evidence>
<dbReference type="KEGG" id="cyp:PCC8801_0372"/>
<sequence>MHYSRKTHIKEKQFSMTYSTVEEFQAYLERLEFISDEDLQNLIQKEETNGIRVSPTWLFNFMSNRKAKAMITTGASTILLEVQNYEPKTPDTLIQTLSMLNELIRLTTERYNLTVPEYTFQSNTVKKPEDLIKALTTLVRTAFRLRSDKTQGIYIEPGSYHKYWVAVPKEDPVAEEF</sequence>
<name>B7JU90_RIPO1</name>
<gene>
    <name evidence="1" type="ordered locus">PCC8801_0372</name>
</gene>
<evidence type="ECO:0000313" key="2">
    <source>
        <dbReference type="Proteomes" id="UP000008204"/>
    </source>
</evidence>
<protein>
    <submittedName>
        <fullName evidence="1">Uncharacterized protein</fullName>
    </submittedName>
</protein>
<accession>B7JU90</accession>
<keyword evidence="2" id="KW-1185">Reference proteome</keyword>
<dbReference type="EMBL" id="CP001287">
    <property type="protein sequence ID" value="ACK64470.1"/>
    <property type="molecule type" value="Genomic_DNA"/>
</dbReference>